<evidence type="ECO:0000313" key="3">
    <source>
        <dbReference type="Proteomes" id="UP000823388"/>
    </source>
</evidence>
<dbReference type="AlphaFoldDB" id="A0A8T0V2L3"/>
<gene>
    <name evidence="2" type="ORF">PVAP13_3KG543100</name>
</gene>
<keyword evidence="3" id="KW-1185">Reference proteome</keyword>
<name>A0A8T0V2L3_PANVG</name>
<protein>
    <submittedName>
        <fullName evidence="2">Uncharacterized protein</fullName>
    </submittedName>
</protein>
<reference evidence="2" key="1">
    <citation type="submission" date="2020-05" db="EMBL/GenBank/DDBJ databases">
        <title>WGS assembly of Panicum virgatum.</title>
        <authorList>
            <person name="Lovell J.T."/>
            <person name="Jenkins J."/>
            <person name="Shu S."/>
            <person name="Juenger T.E."/>
            <person name="Schmutz J."/>
        </authorList>
    </citation>
    <scope>NUCLEOTIDE SEQUENCE</scope>
    <source>
        <strain evidence="2">AP13</strain>
    </source>
</reference>
<proteinExistence type="predicted"/>
<organism evidence="2 3">
    <name type="scientific">Panicum virgatum</name>
    <name type="common">Blackwell switchgrass</name>
    <dbReference type="NCBI Taxonomy" id="38727"/>
    <lineage>
        <taxon>Eukaryota</taxon>
        <taxon>Viridiplantae</taxon>
        <taxon>Streptophyta</taxon>
        <taxon>Embryophyta</taxon>
        <taxon>Tracheophyta</taxon>
        <taxon>Spermatophyta</taxon>
        <taxon>Magnoliopsida</taxon>
        <taxon>Liliopsida</taxon>
        <taxon>Poales</taxon>
        <taxon>Poaceae</taxon>
        <taxon>PACMAD clade</taxon>
        <taxon>Panicoideae</taxon>
        <taxon>Panicodae</taxon>
        <taxon>Paniceae</taxon>
        <taxon>Panicinae</taxon>
        <taxon>Panicum</taxon>
        <taxon>Panicum sect. Hiantes</taxon>
    </lineage>
</organism>
<comment type="caution">
    <text evidence="2">The sequence shown here is derived from an EMBL/GenBank/DDBJ whole genome shotgun (WGS) entry which is preliminary data.</text>
</comment>
<accession>A0A8T0V2L3</accession>
<dbReference type="Proteomes" id="UP000823388">
    <property type="component" value="Chromosome 3K"/>
</dbReference>
<evidence type="ECO:0000313" key="2">
    <source>
        <dbReference type="EMBL" id="KAG2630682.1"/>
    </source>
</evidence>
<evidence type="ECO:0000256" key="1">
    <source>
        <dbReference type="SAM" id="MobiDB-lite"/>
    </source>
</evidence>
<dbReference type="EMBL" id="CM029041">
    <property type="protein sequence ID" value="KAG2630682.1"/>
    <property type="molecule type" value="Genomic_DNA"/>
</dbReference>
<feature type="compositionally biased region" description="Basic residues" evidence="1">
    <location>
        <begin position="85"/>
        <end position="99"/>
    </location>
</feature>
<sequence>MCSWDKKRPHEHKLQKFLLYKWTRTLHGLTELSPRWINRVQLSTSCLQRAAARRRVGGHTGACPSPDRSPTNPYLKPRHGVLYIRPRRRAPPRRAKKPTHTGSPAMDHHRCRRCRPAATIAATLCLVLALGGRSGAAARPLRRLHAAEGSTESAASEAVLDVTVAEAPEAARWAGAAGGEEGQDDLGAGKWLPLPMPMPMSLPGATALAGGLRFPPVSFPLSGASMPWLPGAPPAFAGMPALVPPYVGATRQEQLSLWASLFNPFQVRPRLPGALGGETAAAGTVERGGVPAIASGGKAAEWETMDVPAAVAAQVAQPKWGVFLGNIDRRN</sequence>
<feature type="region of interest" description="Disordered" evidence="1">
    <location>
        <begin position="57"/>
        <end position="108"/>
    </location>
</feature>